<organism evidence="6 7">
    <name type="scientific">Halteria grandinella</name>
    <dbReference type="NCBI Taxonomy" id="5974"/>
    <lineage>
        <taxon>Eukaryota</taxon>
        <taxon>Sar</taxon>
        <taxon>Alveolata</taxon>
        <taxon>Ciliophora</taxon>
        <taxon>Intramacronucleata</taxon>
        <taxon>Spirotrichea</taxon>
        <taxon>Stichotrichia</taxon>
        <taxon>Sporadotrichida</taxon>
        <taxon>Halteriidae</taxon>
        <taxon>Halteria</taxon>
    </lineage>
</organism>
<dbReference type="AlphaFoldDB" id="A0A8J8T1B7"/>
<reference evidence="6" key="1">
    <citation type="submission" date="2019-06" db="EMBL/GenBank/DDBJ databases">
        <authorList>
            <person name="Zheng W."/>
        </authorList>
    </citation>
    <scope>NUCLEOTIDE SEQUENCE</scope>
    <source>
        <strain evidence="6">QDHG01</strain>
    </source>
</reference>
<dbReference type="GO" id="GO:0016236">
    <property type="term" value="P:macroautophagy"/>
    <property type="evidence" value="ECO:0007669"/>
    <property type="project" value="TreeGrafter"/>
</dbReference>
<evidence type="ECO:0000256" key="5">
    <source>
        <dbReference type="SAM" id="Phobius"/>
    </source>
</evidence>
<dbReference type="PANTHER" id="PTHR21389:SF0">
    <property type="entry name" value="ETOPOSIDE-INDUCED PROTEIN 2.4 HOMOLOG"/>
    <property type="match status" value="1"/>
</dbReference>
<dbReference type="Proteomes" id="UP000785679">
    <property type="component" value="Unassembled WGS sequence"/>
</dbReference>
<evidence type="ECO:0000256" key="2">
    <source>
        <dbReference type="ARBA" id="ARBA00022692"/>
    </source>
</evidence>
<dbReference type="GO" id="GO:0005783">
    <property type="term" value="C:endoplasmic reticulum"/>
    <property type="evidence" value="ECO:0007669"/>
    <property type="project" value="TreeGrafter"/>
</dbReference>
<feature type="transmembrane region" description="Helical" evidence="5">
    <location>
        <begin position="246"/>
        <end position="264"/>
    </location>
</feature>
<evidence type="ECO:0000313" key="7">
    <source>
        <dbReference type="Proteomes" id="UP000785679"/>
    </source>
</evidence>
<evidence type="ECO:0000256" key="1">
    <source>
        <dbReference type="ARBA" id="ARBA00004141"/>
    </source>
</evidence>
<keyword evidence="7" id="KW-1185">Reference proteome</keyword>
<name>A0A8J8T1B7_HALGN</name>
<evidence type="ECO:0000256" key="3">
    <source>
        <dbReference type="ARBA" id="ARBA00022989"/>
    </source>
</evidence>
<dbReference type="Pfam" id="PF07264">
    <property type="entry name" value="EI24"/>
    <property type="match status" value="1"/>
</dbReference>
<accession>A0A8J8T1B7</accession>
<feature type="transmembrane region" description="Helical" evidence="5">
    <location>
        <begin position="203"/>
        <end position="225"/>
    </location>
</feature>
<keyword evidence="3 5" id="KW-1133">Transmembrane helix</keyword>
<dbReference type="OrthoDB" id="266518at2759"/>
<dbReference type="PANTHER" id="PTHR21389">
    <property type="entry name" value="P53 INDUCED PROTEIN"/>
    <property type="match status" value="1"/>
</dbReference>
<keyword evidence="4 5" id="KW-0472">Membrane</keyword>
<sequence>MADILHQFLSGVKDSLKFSQGFYDVLSSLELMKRTAQITLINGLIYFGSVFLYNTFMGGKSNEPTPTVGEGNEVLGLIQSLLRLFFGLAYQGWIFIIYIMALTLTTFWVQDIFDELIQIKLKRALANENVISSSQSDNKGLSQSQIAKKPIKNPTKFLQKMQGLEVKTSAKEKSIDLIQRTSIITIYMIMTSLIMTVCKLMLIGPFLAGIVEVFLYSILHSYYCFEYKITVLDVDFLSSLVYFEAQWAYMSGFGFLFTMLLYLFKQQVGSSLFFLFFPLMVAVSLEESGQGLLAYKEERVAQSVSSIPVLTMAYYPHRWLLRKINAYVTKHDE</sequence>
<proteinExistence type="predicted"/>
<comment type="caution">
    <text evidence="6">The sequence shown here is derived from an EMBL/GenBank/DDBJ whole genome shotgun (WGS) entry which is preliminary data.</text>
</comment>
<gene>
    <name evidence="6" type="ORF">FGO68_gene2491</name>
</gene>
<dbReference type="GO" id="GO:0016020">
    <property type="term" value="C:membrane"/>
    <property type="evidence" value="ECO:0007669"/>
    <property type="project" value="UniProtKB-SubCell"/>
</dbReference>
<comment type="subcellular location">
    <subcellularLocation>
        <location evidence="1">Membrane</location>
        <topology evidence="1">Multi-pass membrane protein</topology>
    </subcellularLocation>
</comment>
<protein>
    <submittedName>
        <fullName evidence="6">Uncharacterized protein</fullName>
    </submittedName>
</protein>
<feature type="transmembrane region" description="Helical" evidence="5">
    <location>
        <begin position="38"/>
        <end position="56"/>
    </location>
</feature>
<dbReference type="EMBL" id="RRYP01010659">
    <property type="protein sequence ID" value="TNV78245.1"/>
    <property type="molecule type" value="Genomic_DNA"/>
</dbReference>
<evidence type="ECO:0000313" key="6">
    <source>
        <dbReference type="EMBL" id="TNV78245.1"/>
    </source>
</evidence>
<feature type="transmembrane region" description="Helical" evidence="5">
    <location>
        <begin position="90"/>
        <end position="113"/>
    </location>
</feature>
<keyword evidence="2 5" id="KW-0812">Transmembrane</keyword>
<evidence type="ECO:0000256" key="4">
    <source>
        <dbReference type="ARBA" id="ARBA00023136"/>
    </source>
</evidence>
<dbReference type="InterPro" id="IPR059112">
    <property type="entry name" value="CysZ/EI24"/>
</dbReference>